<dbReference type="EMBL" id="JAZHOG010000010">
    <property type="protein sequence ID" value="MEJ8568904.1"/>
    <property type="molecule type" value="Genomic_DNA"/>
</dbReference>
<name>A0AAW9R861_9GAMM</name>
<gene>
    <name evidence="1" type="ORF">V3330_14820</name>
</gene>
<comment type="caution">
    <text evidence="1">The sequence shown here is derived from an EMBL/GenBank/DDBJ whole genome shotgun (WGS) entry which is preliminary data.</text>
</comment>
<reference evidence="1 2" key="1">
    <citation type="submission" date="2024-02" db="EMBL/GenBank/DDBJ databases">
        <title>A novel Wenzhouxiangellaceae bacterium, isolated from coastal sediments.</title>
        <authorList>
            <person name="Du Z.-J."/>
            <person name="Ye Y.-Q."/>
            <person name="Zhang X.-Y."/>
        </authorList>
    </citation>
    <scope>NUCLEOTIDE SEQUENCE [LARGE SCALE GENOMIC DNA]</scope>
    <source>
        <strain evidence="1 2">CH-27</strain>
    </source>
</reference>
<proteinExistence type="predicted"/>
<sequence>MNAVVAVTLPLLCACSAPPDLTIPRPDAISDGKLASKTTHHKTHGCPNVSGKFALLPREKNFPDEHPSSIALGEYAVFEFVPLHRAEFEELQSSEQNLIRTIGQLIVSQSTEAKLSLTIVWGDDRPPRRYTFSQVQGDFQCEAGAIVFPVRSFEGGLEGQILSGQSRTWMTREEGGLLMLRVSGPLRSSRPPGQVRFTEERARFPSIAD</sequence>
<keyword evidence="2" id="KW-1185">Reference proteome</keyword>
<dbReference type="Proteomes" id="UP001359886">
    <property type="component" value="Unassembled WGS sequence"/>
</dbReference>
<accession>A0AAW9R861</accession>
<dbReference type="AlphaFoldDB" id="A0AAW9R861"/>
<protein>
    <recommendedName>
        <fullName evidence="3">Lipoprotein</fullName>
    </recommendedName>
</protein>
<evidence type="ECO:0008006" key="3">
    <source>
        <dbReference type="Google" id="ProtNLM"/>
    </source>
</evidence>
<evidence type="ECO:0000313" key="2">
    <source>
        <dbReference type="Proteomes" id="UP001359886"/>
    </source>
</evidence>
<evidence type="ECO:0000313" key="1">
    <source>
        <dbReference type="EMBL" id="MEJ8568904.1"/>
    </source>
</evidence>
<organism evidence="1 2">
    <name type="scientific">Elongatibacter sediminis</name>
    <dbReference type="NCBI Taxonomy" id="3119006"/>
    <lineage>
        <taxon>Bacteria</taxon>
        <taxon>Pseudomonadati</taxon>
        <taxon>Pseudomonadota</taxon>
        <taxon>Gammaproteobacteria</taxon>
        <taxon>Chromatiales</taxon>
        <taxon>Wenzhouxiangellaceae</taxon>
        <taxon>Elongatibacter</taxon>
    </lineage>
</organism>